<sequence length="52" mass="5501">MEPEDFDRLSEGAAAFLGLSLSADSQAAVSATLRLLHQHAAIIEDAFKDAEA</sequence>
<keyword evidence="2" id="KW-1185">Reference proteome</keyword>
<dbReference type="RefSeq" id="WP_272741542.1">
    <property type="nucleotide sequence ID" value="NZ_JAQQKW010000006.1"/>
</dbReference>
<dbReference type="EMBL" id="JAQQKW010000006">
    <property type="protein sequence ID" value="MDC7694834.1"/>
    <property type="molecule type" value="Genomic_DNA"/>
</dbReference>
<name>A0ABT5IF80_9CAUL</name>
<evidence type="ECO:0000313" key="1">
    <source>
        <dbReference type="EMBL" id="MDC7694834.1"/>
    </source>
</evidence>
<evidence type="ECO:0000313" key="2">
    <source>
        <dbReference type="Proteomes" id="UP001216595"/>
    </source>
</evidence>
<protein>
    <submittedName>
        <fullName evidence="1">Uncharacterized protein</fullName>
    </submittedName>
</protein>
<gene>
    <name evidence="1" type="ORF">PQU94_11135</name>
</gene>
<comment type="caution">
    <text evidence="1">The sequence shown here is derived from an EMBL/GenBank/DDBJ whole genome shotgun (WGS) entry which is preliminary data.</text>
</comment>
<proteinExistence type="predicted"/>
<organism evidence="1 2">
    <name type="scientific">Asticcacaulis currens</name>
    <dbReference type="NCBI Taxonomy" id="2984210"/>
    <lineage>
        <taxon>Bacteria</taxon>
        <taxon>Pseudomonadati</taxon>
        <taxon>Pseudomonadota</taxon>
        <taxon>Alphaproteobacteria</taxon>
        <taxon>Caulobacterales</taxon>
        <taxon>Caulobacteraceae</taxon>
        <taxon>Asticcacaulis</taxon>
    </lineage>
</organism>
<accession>A0ABT5IF80</accession>
<dbReference type="Proteomes" id="UP001216595">
    <property type="component" value="Unassembled WGS sequence"/>
</dbReference>
<reference evidence="1 2" key="1">
    <citation type="submission" date="2023-01" db="EMBL/GenBank/DDBJ databases">
        <title>Novel species of the genus Asticcacaulis isolated from rivers.</title>
        <authorList>
            <person name="Lu H."/>
        </authorList>
    </citation>
    <scope>NUCLEOTIDE SEQUENCE [LARGE SCALE GENOMIC DNA]</scope>
    <source>
        <strain evidence="1 2">DXS10W</strain>
    </source>
</reference>